<dbReference type="Proteomes" id="UP001165460">
    <property type="component" value="Unassembled WGS sequence"/>
</dbReference>
<protein>
    <recommendedName>
        <fullName evidence="4">GDP-mannose pyrophosphatase</fullName>
    </recommendedName>
    <alternativeName>
        <fullName evidence="6">GDP-mannose hydrolase</fullName>
    </alternativeName>
    <alternativeName>
        <fullName evidence="7">GDPMK</fullName>
    </alternativeName>
</protein>
<dbReference type="InterPro" id="IPR015797">
    <property type="entry name" value="NUDIX_hydrolase-like_dom_sf"/>
</dbReference>
<gene>
    <name evidence="9" type="ORF">MMF97_04860</name>
</gene>
<evidence type="ECO:0000256" key="4">
    <source>
        <dbReference type="ARBA" id="ARBA00016377"/>
    </source>
</evidence>
<name>A0ABS9ZTV4_9SPHI</name>
<sequence length="184" mass="20700">MNNNNPWQTLGSKNIYQNNWISLTEYQVINPAGNEGIYGVVHFKNIAIGILPLDQDHNTWLVGQFRYALNAYSWEIPEGGGPLDIDPVESAKRELLEETGLHAQQFTEIQRMHLSNSVSNESAIIYIAQGLSQGIAEPEETEDLQVKKIPFEQAYQMVLNNEITDSMSVAAILKTRLLMQQGLI</sequence>
<dbReference type="Pfam" id="PF00293">
    <property type="entry name" value="NUDIX"/>
    <property type="match status" value="1"/>
</dbReference>
<dbReference type="GO" id="GO:0016787">
    <property type="term" value="F:hydrolase activity"/>
    <property type="evidence" value="ECO:0007669"/>
    <property type="project" value="UniProtKB-KW"/>
</dbReference>
<comment type="catalytic activity">
    <reaction evidence="1">
        <text>GDP-alpha-D-mannose + H2O = alpha-D-mannose 1-phosphate + GMP + 2 H(+)</text>
        <dbReference type="Rhea" id="RHEA:27978"/>
        <dbReference type="ChEBI" id="CHEBI:15377"/>
        <dbReference type="ChEBI" id="CHEBI:15378"/>
        <dbReference type="ChEBI" id="CHEBI:57527"/>
        <dbReference type="ChEBI" id="CHEBI:58115"/>
        <dbReference type="ChEBI" id="CHEBI:58409"/>
    </reaction>
</comment>
<evidence type="ECO:0000259" key="8">
    <source>
        <dbReference type="PROSITE" id="PS51462"/>
    </source>
</evidence>
<dbReference type="PROSITE" id="PS51462">
    <property type="entry name" value="NUDIX"/>
    <property type="match status" value="1"/>
</dbReference>
<proteinExistence type="inferred from homology"/>
<comment type="caution">
    <text evidence="9">The sequence shown here is derived from an EMBL/GenBank/DDBJ whole genome shotgun (WGS) entry which is preliminary data.</text>
</comment>
<evidence type="ECO:0000256" key="7">
    <source>
        <dbReference type="ARBA" id="ARBA00032272"/>
    </source>
</evidence>
<dbReference type="CDD" id="cd24161">
    <property type="entry name" value="NUDIX_ADPRase_Ndx2"/>
    <property type="match status" value="1"/>
</dbReference>
<feature type="domain" description="Nudix hydrolase" evidence="8">
    <location>
        <begin position="43"/>
        <end position="171"/>
    </location>
</feature>
<dbReference type="PANTHER" id="PTHR11839">
    <property type="entry name" value="UDP/ADP-SUGAR PYROPHOSPHATASE"/>
    <property type="match status" value="1"/>
</dbReference>
<comment type="cofactor">
    <cofactor evidence="2">
        <name>Mg(2+)</name>
        <dbReference type="ChEBI" id="CHEBI:18420"/>
    </cofactor>
</comment>
<organism evidence="9 10">
    <name type="scientific">Pedobacter montanisoli</name>
    <dbReference type="NCBI Taxonomy" id="2923277"/>
    <lineage>
        <taxon>Bacteria</taxon>
        <taxon>Pseudomonadati</taxon>
        <taxon>Bacteroidota</taxon>
        <taxon>Sphingobacteriia</taxon>
        <taxon>Sphingobacteriales</taxon>
        <taxon>Sphingobacteriaceae</taxon>
        <taxon>Pedobacter</taxon>
    </lineage>
</organism>
<evidence type="ECO:0000256" key="6">
    <source>
        <dbReference type="ARBA" id="ARBA00032162"/>
    </source>
</evidence>
<dbReference type="SUPFAM" id="SSF55811">
    <property type="entry name" value="Nudix"/>
    <property type="match status" value="1"/>
</dbReference>
<evidence type="ECO:0000256" key="2">
    <source>
        <dbReference type="ARBA" id="ARBA00001946"/>
    </source>
</evidence>
<accession>A0ABS9ZTV4</accession>
<dbReference type="PANTHER" id="PTHR11839:SF18">
    <property type="entry name" value="NUDIX HYDROLASE DOMAIN-CONTAINING PROTEIN"/>
    <property type="match status" value="1"/>
</dbReference>
<evidence type="ECO:0000256" key="5">
    <source>
        <dbReference type="ARBA" id="ARBA00022801"/>
    </source>
</evidence>
<dbReference type="RefSeq" id="WP_243360102.1">
    <property type="nucleotide sequence ID" value="NZ_JALGBH010000001.1"/>
</dbReference>
<comment type="similarity">
    <text evidence="3">Belongs to the Nudix hydrolase family. NudK subfamily.</text>
</comment>
<evidence type="ECO:0000256" key="3">
    <source>
        <dbReference type="ARBA" id="ARBA00007275"/>
    </source>
</evidence>
<dbReference type="InterPro" id="IPR000086">
    <property type="entry name" value="NUDIX_hydrolase_dom"/>
</dbReference>
<evidence type="ECO:0000313" key="10">
    <source>
        <dbReference type="Proteomes" id="UP001165460"/>
    </source>
</evidence>
<keyword evidence="5 9" id="KW-0378">Hydrolase</keyword>
<reference evidence="9" key="1">
    <citation type="submission" date="2022-03" db="EMBL/GenBank/DDBJ databases">
        <authorList>
            <person name="Woo C.Y."/>
        </authorList>
    </citation>
    <scope>NUCLEOTIDE SEQUENCE</scope>
    <source>
        <strain evidence="9">CYS-01</strain>
    </source>
</reference>
<dbReference type="EMBL" id="JALGBH010000001">
    <property type="protein sequence ID" value="MCJ0742035.1"/>
    <property type="molecule type" value="Genomic_DNA"/>
</dbReference>
<dbReference type="Gene3D" id="3.90.79.10">
    <property type="entry name" value="Nucleoside Triphosphate Pyrophosphohydrolase"/>
    <property type="match status" value="1"/>
</dbReference>
<evidence type="ECO:0000256" key="1">
    <source>
        <dbReference type="ARBA" id="ARBA00000847"/>
    </source>
</evidence>
<evidence type="ECO:0000313" key="9">
    <source>
        <dbReference type="EMBL" id="MCJ0742035.1"/>
    </source>
</evidence>
<keyword evidence="10" id="KW-1185">Reference proteome</keyword>